<keyword evidence="10" id="KW-0865">Zymogen</keyword>
<evidence type="ECO:0000259" key="12">
    <source>
        <dbReference type="PROSITE" id="PS51695"/>
    </source>
</evidence>
<evidence type="ECO:0000256" key="1">
    <source>
        <dbReference type="ARBA" id="ARBA00001910"/>
    </source>
</evidence>
<evidence type="ECO:0000256" key="10">
    <source>
        <dbReference type="ARBA" id="ARBA00023145"/>
    </source>
</evidence>
<comment type="subcellular location">
    <subcellularLocation>
        <location evidence="3">Secreted</location>
        <location evidence="3">Extracellular space</location>
    </subcellularLocation>
</comment>
<keyword evidence="7" id="KW-0378">Hydrolase</keyword>
<dbReference type="GO" id="GO:0005576">
    <property type="term" value="C:extracellular region"/>
    <property type="evidence" value="ECO:0007669"/>
    <property type="project" value="UniProtKB-SubCell"/>
</dbReference>
<dbReference type="GO" id="GO:0004252">
    <property type="term" value="F:serine-type endopeptidase activity"/>
    <property type="evidence" value="ECO:0007669"/>
    <property type="project" value="InterPro"/>
</dbReference>
<evidence type="ECO:0000256" key="7">
    <source>
        <dbReference type="ARBA" id="ARBA00022801"/>
    </source>
</evidence>
<dbReference type="PROSITE" id="PS51695">
    <property type="entry name" value="SEDOLISIN"/>
    <property type="match status" value="1"/>
</dbReference>
<evidence type="ECO:0000256" key="2">
    <source>
        <dbReference type="ARBA" id="ARBA00002451"/>
    </source>
</evidence>
<keyword evidence="14" id="KW-1185">Reference proteome</keyword>
<dbReference type="Gene3D" id="3.40.50.200">
    <property type="entry name" value="Peptidase S8/S53 domain"/>
    <property type="match status" value="1"/>
</dbReference>
<evidence type="ECO:0000256" key="8">
    <source>
        <dbReference type="ARBA" id="ARBA00022825"/>
    </source>
</evidence>
<comment type="catalytic activity">
    <reaction evidence="1">
        <text>Release of an N-terminal tripeptide from a polypeptide.</text>
        <dbReference type="EC" id="3.4.14.10"/>
    </reaction>
</comment>
<dbReference type="InterPro" id="IPR036852">
    <property type="entry name" value="Peptidase_S8/S53_dom_sf"/>
</dbReference>
<evidence type="ECO:0000256" key="9">
    <source>
        <dbReference type="ARBA" id="ARBA00022837"/>
    </source>
</evidence>
<gene>
    <name evidence="13" type="ORF">EIP91_008066</name>
</gene>
<feature type="binding site" evidence="11">
    <location>
        <position position="580"/>
    </location>
    <ligand>
        <name>Ca(2+)</name>
        <dbReference type="ChEBI" id="CHEBI:29108"/>
    </ligand>
</feature>
<name>A0A4R0RL96_9APHY</name>
<dbReference type="Pfam" id="PF00082">
    <property type="entry name" value="Peptidase_S8"/>
    <property type="match status" value="1"/>
</dbReference>
<dbReference type="EMBL" id="RWJN01000044">
    <property type="protein sequence ID" value="TCD69311.1"/>
    <property type="molecule type" value="Genomic_DNA"/>
</dbReference>
<keyword evidence="6 11" id="KW-0479">Metal-binding</keyword>
<dbReference type="SUPFAM" id="SSF54897">
    <property type="entry name" value="Protease propeptides/inhibitors"/>
    <property type="match status" value="1"/>
</dbReference>
<evidence type="ECO:0000313" key="13">
    <source>
        <dbReference type="EMBL" id="TCD69311.1"/>
    </source>
</evidence>
<dbReference type="PANTHER" id="PTHR14218:SF15">
    <property type="entry name" value="TRIPEPTIDYL-PEPTIDASE 1"/>
    <property type="match status" value="1"/>
</dbReference>
<feature type="binding site" evidence="11">
    <location>
        <position position="559"/>
    </location>
    <ligand>
        <name>Ca(2+)</name>
        <dbReference type="ChEBI" id="CHEBI:29108"/>
    </ligand>
</feature>
<keyword evidence="5" id="KW-0645">Protease</keyword>
<dbReference type="InterPro" id="IPR023828">
    <property type="entry name" value="Peptidase_S8_Ser-AS"/>
</dbReference>
<evidence type="ECO:0000313" key="14">
    <source>
        <dbReference type="Proteomes" id="UP000292702"/>
    </source>
</evidence>
<dbReference type="PROSITE" id="PS00138">
    <property type="entry name" value="SUBTILASE_SER"/>
    <property type="match status" value="1"/>
</dbReference>
<protein>
    <recommendedName>
        <fullName evidence="4">tripeptidyl-peptidase II</fullName>
        <ecNumber evidence="4">3.4.14.10</ecNumber>
    </recommendedName>
</protein>
<evidence type="ECO:0000256" key="5">
    <source>
        <dbReference type="ARBA" id="ARBA00022670"/>
    </source>
</evidence>
<dbReference type="PANTHER" id="PTHR14218">
    <property type="entry name" value="PROTEASE S8 TRIPEPTIDYL PEPTIDASE I CLN2"/>
    <property type="match status" value="1"/>
</dbReference>
<comment type="function">
    <text evidence="2">Secreted tripeptidyl-peptidase which degrades proteins at acidic pHs and is involved in virulence.</text>
</comment>
<dbReference type="GO" id="GO:0006508">
    <property type="term" value="P:proteolysis"/>
    <property type="evidence" value="ECO:0007669"/>
    <property type="project" value="UniProtKB-KW"/>
</dbReference>
<proteinExistence type="predicted"/>
<dbReference type="CDD" id="cd11377">
    <property type="entry name" value="Pro-peptidase_S53"/>
    <property type="match status" value="1"/>
</dbReference>
<evidence type="ECO:0000256" key="4">
    <source>
        <dbReference type="ARBA" id="ARBA00012462"/>
    </source>
</evidence>
<feature type="binding site" evidence="11">
    <location>
        <position position="578"/>
    </location>
    <ligand>
        <name>Ca(2+)</name>
        <dbReference type="ChEBI" id="CHEBI:29108"/>
    </ligand>
</feature>
<dbReference type="InterPro" id="IPR000209">
    <property type="entry name" value="Peptidase_S8/S53_dom"/>
</dbReference>
<dbReference type="InterPro" id="IPR030400">
    <property type="entry name" value="Sedolisin_dom"/>
</dbReference>
<keyword evidence="8" id="KW-0720">Serine protease</keyword>
<comment type="caution">
    <text evidence="13">The sequence shown here is derived from an EMBL/GenBank/DDBJ whole genome shotgun (WGS) entry which is preliminary data.</text>
</comment>
<dbReference type="OrthoDB" id="409122at2759"/>
<feature type="binding site" evidence="11">
    <location>
        <position position="560"/>
    </location>
    <ligand>
        <name>Ca(2+)</name>
        <dbReference type="ChEBI" id="CHEBI:29108"/>
    </ligand>
</feature>
<comment type="caution">
    <text evidence="11">Lacks conserved residue(s) required for the propagation of feature annotation.</text>
</comment>
<dbReference type="GO" id="GO:0046872">
    <property type="term" value="F:metal ion binding"/>
    <property type="evidence" value="ECO:0007669"/>
    <property type="project" value="UniProtKB-UniRule"/>
</dbReference>
<dbReference type="InterPro" id="IPR050819">
    <property type="entry name" value="Tripeptidyl-peptidase_I"/>
</dbReference>
<dbReference type="EC" id="3.4.14.10" evidence="4"/>
<evidence type="ECO:0000256" key="3">
    <source>
        <dbReference type="ARBA" id="ARBA00004239"/>
    </source>
</evidence>
<feature type="domain" description="Peptidase S53" evidence="12">
    <location>
        <begin position="266"/>
        <end position="598"/>
    </location>
</feature>
<dbReference type="SMART" id="SM00944">
    <property type="entry name" value="Pro-kuma_activ"/>
    <property type="match status" value="1"/>
</dbReference>
<keyword evidence="9 11" id="KW-0106">Calcium</keyword>
<dbReference type="Proteomes" id="UP000292702">
    <property type="component" value="Unassembled WGS sequence"/>
</dbReference>
<dbReference type="InterPro" id="IPR015366">
    <property type="entry name" value="S53_propep"/>
</dbReference>
<evidence type="ECO:0000256" key="11">
    <source>
        <dbReference type="PROSITE-ProRule" id="PRU01032"/>
    </source>
</evidence>
<evidence type="ECO:0000256" key="6">
    <source>
        <dbReference type="ARBA" id="ARBA00022723"/>
    </source>
</evidence>
<accession>A0A4R0RL96</accession>
<sequence>MSESAASIRVRWHTAQLLYNRRVHQTVENLHLSPKMRWLFTSAAAVLFAFPQPTIAKTPLPKHWGDFEVKHAWTDVPKGWELHAPAASDHTFAMRIGLKQGRFDELVTALYEVSDPYHPKYGKHLTKDEVEELVAPHPETVSVVDSWLSAHGIDTTSVQRGNGGSWITLKVTVEQASHMLNASYSLYRHGQTNEHVVRTTSYSLPRVLHNHIDVVTPTTYFSTIRTMRATNLQRRIEALQDDDADIESKLIEPGSLAAVPPSCNTTITPACLRALYNTSTYVPKATIRNTIGVAGYLDEFANFADLTTFFQRFRPDAANVDMQYVGGITFPTPNVYFSTGGSPPFIPDSSTPTNTNEPYLDWITFILELEQSDIPQTFSTSYGDHEQTVPFDYASSICNLFAQLGALGSSFIFSSGDSGVGGGDCETNDGRNAVRFQPTFPASCPFVTTVGGTFGVNKEVAASFSSGGFSNYFVQPSYQLSAVSTFLTKLGATNSGLFNHGFQVVVGGVIETTGGTSASCPTFAGVIALLNDFRLSQGKTPLGFLNPIIYSAGIAGFNDITSGSNPGCGTRGFNATTGWDPVTGLGTPDFIKLQALIG</sequence>
<comment type="cofactor">
    <cofactor evidence="11">
        <name>Ca(2+)</name>
        <dbReference type="ChEBI" id="CHEBI:29108"/>
    </cofactor>
    <text evidence="11">Binds 1 Ca(2+) ion per subunit.</text>
</comment>
<dbReference type="AlphaFoldDB" id="A0A4R0RL96"/>
<dbReference type="CDD" id="cd04056">
    <property type="entry name" value="Peptidases_S53"/>
    <property type="match status" value="1"/>
</dbReference>
<dbReference type="STRING" id="92696.A0A4R0RL96"/>
<organism evidence="13 14">
    <name type="scientific">Steccherinum ochraceum</name>
    <dbReference type="NCBI Taxonomy" id="92696"/>
    <lineage>
        <taxon>Eukaryota</taxon>
        <taxon>Fungi</taxon>
        <taxon>Dikarya</taxon>
        <taxon>Basidiomycota</taxon>
        <taxon>Agaricomycotina</taxon>
        <taxon>Agaricomycetes</taxon>
        <taxon>Polyporales</taxon>
        <taxon>Steccherinaceae</taxon>
        <taxon>Steccherinum</taxon>
    </lineage>
</organism>
<dbReference type="GO" id="GO:0008240">
    <property type="term" value="F:tripeptidyl-peptidase activity"/>
    <property type="evidence" value="ECO:0007669"/>
    <property type="project" value="UniProtKB-EC"/>
</dbReference>
<reference evidence="13 14" key="1">
    <citation type="submission" date="2018-11" db="EMBL/GenBank/DDBJ databases">
        <title>Genome assembly of Steccherinum ochraceum LE-BIN_3174, the white-rot fungus of the Steccherinaceae family (The Residual Polyporoid clade, Polyporales, Basidiomycota).</title>
        <authorList>
            <person name="Fedorova T.V."/>
            <person name="Glazunova O.A."/>
            <person name="Landesman E.O."/>
            <person name="Moiseenko K.V."/>
            <person name="Psurtseva N.V."/>
            <person name="Savinova O.S."/>
            <person name="Shakhova N.V."/>
            <person name="Tyazhelova T.V."/>
            <person name="Vasina D.V."/>
        </authorList>
    </citation>
    <scope>NUCLEOTIDE SEQUENCE [LARGE SCALE GENOMIC DNA]</scope>
    <source>
        <strain evidence="13 14">LE-BIN_3174</strain>
    </source>
</reference>
<dbReference type="Pfam" id="PF09286">
    <property type="entry name" value="Pro-kuma_activ"/>
    <property type="match status" value="1"/>
</dbReference>
<dbReference type="SUPFAM" id="SSF52743">
    <property type="entry name" value="Subtilisin-like"/>
    <property type="match status" value="1"/>
</dbReference>